<organism evidence="2 3">
    <name type="scientific">Gracilibacillus halotolerans</name>
    <dbReference type="NCBI Taxonomy" id="74386"/>
    <lineage>
        <taxon>Bacteria</taxon>
        <taxon>Bacillati</taxon>
        <taxon>Bacillota</taxon>
        <taxon>Bacilli</taxon>
        <taxon>Bacillales</taxon>
        <taxon>Bacillaceae</taxon>
        <taxon>Gracilibacillus</taxon>
    </lineage>
</organism>
<dbReference type="RefSeq" id="WP_184245931.1">
    <property type="nucleotide sequence ID" value="NZ_BAAACU010000058.1"/>
</dbReference>
<feature type="domain" description="DUF7878" evidence="1">
    <location>
        <begin position="10"/>
        <end position="139"/>
    </location>
</feature>
<name>A0A841RNM3_9BACI</name>
<sequence length="158" mass="18993">MKQIANKIDFEYEFTSNKEAISNKHRKDVPSILALDALFVIKVNDEVYFRAEIAILEFYKSLFKWKETITEDHIREFHYYTIEYDDYKNGAILSLLPCSDKQATIQSIWSESDTHHLFNLDYIVSKFCDLERNLRRDIEHYFDINLNSFIQHIPYYCL</sequence>
<evidence type="ECO:0000313" key="2">
    <source>
        <dbReference type="EMBL" id="MBB6512544.1"/>
    </source>
</evidence>
<proteinExistence type="predicted"/>
<dbReference type="Pfam" id="PF25297">
    <property type="entry name" value="DUF7878"/>
    <property type="match status" value="1"/>
</dbReference>
<evidence type="ECO:0000259" key="1">
    <source>
        <dbReference type="Pfam" id="PF25297"/>
    </source>
</evidence>
<reference evidence="2 3" key="1">
    <citation type="submission" date="2020-08" db="EMBL/GenBank/DDBJ databases">
        <title>Genomic Encyclopedia of Type Strains, Phase IV (KMG-IV): sequencing the most valuable type-strain genomes for metagenomic binning, comparative biology and taxonomic classification.</title>
        <authorList>
            <person name="Goeker M."/>
        </authorList>
    </citation>
    <scope>NUCLEOTIDE SEQUENCE [LARGE SCALE GENOMIC DNA]</scope>
    <source>
        <strain evidence="2 3">DSM 11805</strain>
    </source>
</reference>
<dbReference type="AlphaFoldDB" id="A0A841RNM3"/>
<protein>
    <recommendedName>
        <fullName evidence="1">DUF7878 domain-containing protein</fullName>
    </recommendedName>
</protein>
<keyword evidence="3" id="KW-1185">Reference proteome</keyword>
<dbReference type="Proteomes" id="UP000572212">
    <property type="component" value="Unassembled WGS sequence"/>
</dbReference>
<evidence type="ECO:0000313" key="3">
    <source>
        <dbReference type="Proteomes" id="UP000572212"/>
    </source>
</evidence>
<gene>
    <name evidence="2" type="ORF">GGQ92_001327</name>
</gene>
<accession>A0A841RNM3</accession>
<dbReference type="InterPro" id="IPR057200">
    <property type="entry name" value="DUF7878"/>
</dbReference>
<comment type="caution">
    <text evidence="2">The sequence shown here is derived from an EMBL/GenBank/DDBJ whole genome shotgun (WGS) entry which is preliminary data.</text>
</comment>
<dbReference type="EMBL" id="JACHON010000003">
    <property type="protein sequence ID" value="MBB6512544.1"/>
    <property type="molecule type" value="Genomic_DNA"/>
</dbReference>